<evidence type="ECO:0000256" key="1">
    <source>
        <dbReference type="SAM" id="MobiDB-lite"/>
    </source>
</evidence>
<dbReference type="AlphaFoldDB" id="A0AAV5GX90"/>
<feature type="compositionally biased region" description="Acidic residues" evidence="1">
    <location>
        <begin position="150"/>
        <end position="159"/>
    </location>
</feature>
<keyword evidence="2" id="KW-1133">Transmembrane helix</keyword>
<sequence length="224" mass="22956">MHPYNRRHSIASSTGSLSDDLFHLSGPQTSGYAYSPAAGDTSFALSDTDSPYLGSGAPARSSTTLPPAPPLVATAASTPAGTPFVGESATGGVNKLGGRSRARAFSFLSVHPAQYGERHDADGPSPATGETPFVGGAYDFALDGDEVDALDYDDDEDDSDERRGRGVEMREMGASAAGGTGAAAGKAYRMRFQPLEGYELAWMAVSASAVLGLTVTAVVLSVVG</sequence>
<accession>A0AAV5GX90</accession>
<keyword evidence="4" id="KW-1185">Reference proteome</keyword>
<feature type="region of interest" description="Disordered" evidence="1">
    <location>
        <begin position="54"/>
        <end position="76"/>
    </location>
</feature>
<evidence type="ECO:0000313" key="3">
    <source>
        <dbReference type="EMBL" id="GJN94574.1"/>
    </source>
</evidence>
<keyword evidence="2" id="KW-0472">Membrane</keyword>
<evidence type="ECO:0000256" key="2">
    <source>
        <dbReference type="SAM" id="Phobius"/>
    </source>
</evidence>
<dbReference type="EMBL" id="BQKY01000018">
    <property type="protein sequence ID" value="GJN94574.1"/>
    <property type="molecule type" value="Genomic_DNA"/>
</dbReference>
<keyword evidence="2" id="KW-0812">Transmembrane</keyword>
<gene>
    <name evidence="3" type="ORF">Rhopal_007657-T1</name>
</gene>
<feature type="compositionally biased region" description="Basic and acidic residues" evidence="1">
    <location>
        <begin position="160"/>
        <end position="171"/>
    </location>
</feature>
<feature type="transmembrane region" description="Helical" evidence="2">
    <location>
        <begin position="200"/>
        <end position="223"/>
    </location>
</feature>
<feature type="region of interest" description="Disordered" evidence="1">
    <location>
        <begin position="150"/>
        <end position="180"/>
    </location>
</feature>
<evidence type="ECO:0000313" key="4">
    <source>
        <dbReference type="Proteomes" id="UP001342314"/>
    </source>
</evidence>
<organism evidence="3 4">
    <name type="scientific">Rhodotorula paludigena</name>
    <dbReference type="NCBI Taxonomy" id="86838"/>
    <lineage>
        <taxon>Eukaryota</taxon>
        <taxon>Fungi</taxon>
        <taxon>Dikarya</taxon>
        <taxon>Basidiomycota</taxon>
        <taxon>Pucciniomycotina</taxon>
        <taxon>Microbotryomycetes</taxon>
        <taxon>Sporidiobolales</taxon>
        <taxon>Sporidiobolaceae</taxon>
        <taxon>Rhodotorula</taxon>
    </lineage>
</organism>
<name>A0AAV5GX90_9BASI</name>
<reference evidence="3 4" key="1">
    <citation type="submission" date="2021-12" db="EMBL/GenBank/DDBJ databases">
        <title>High titer production of polyol ester of fatty acids by Rhodotorula paludigena BS15 towards product separation-free biomass refinery.</title>
        <authorList>
            <person name="Mano J."/>
            <person name="Ono H."/>
            <person name="Tanaka T."/>
            <person name="Naito K."/>
            <person name="Sushida H."/>
            <person name="Ike M."/>
            <person name="Tokuyasu K."/>
            <person name="Kitaoka M."/>
        </authorList>
    </citation>
    <scope>NUCLEOTIDE SEQUENCE [LARGE SCALE GENOMIC DNA]</scope>
    <source>
        <strain evidence="3 4">BS15</strain>
    </source>
</reference>
<comment type="caution">
    <text evidence="3">The sequence shown here is derived from an EMBL/GenBank/DDBJ whole genome shotgun (WGS) entry which is preliminary data.</text>
</comment>
<proteinExistence type="predicted"/>
<protein>
    <submittedName>
        <fullName evidence="3">Uncharacterized protein</fullName>
    </submittedName>
</protein>
<feature type="compositionally biased region" description="Low complexity" evidence="1">
    <location>
        <begin position="57"/>
        <end position="76"/>
    </location>
</feature>
<dbReference type="Proteomes" id="UP001342314">
    <property type="component" value="Unassembled WGS sequence"/>
</dbReference>